<dbReference type="Proteomes" id="UP000617951">
    <property type="component" value="Unassembled WGS sequence"/>
</dbReference>
<feature type="transmembrane region" description="Helical" evidence="3">
    <location>
        <begin position="112"/>
        <end position="132"/>
    </location>
</feature>
<dbReference type="RefSeq" id="WP_178620405.1">
    <property type="nucleotide sequence ID" value="NZ_JACRSS010000002.1"/>
</dbReference>
<dbReference type="PANTHER" id="PTHR37815">
    <property type="entry name" value="UPF0397 PROTEIN BC_2624-RELATED"/>
    <property type="match status" value="1"/>
</dbReference>
<keyword evidence="5" id="KW-1185">Reference proteome</keyword>
<sequence length="179" mass="18596">MKAAAVSKPSIGVREVAVDAMMIALTLAATMFVNLRLPIASNGGLIHLGNVPLILASILLGKRTGAIAGAFGMGLFDLMAGWAAWAPGTFITVGIMGYVMGVIAGKRNGESFWLNTLAVIAATAIKLAGYYVTELIIYGNWLAPFASFPGGLVQMGVAAVIALPLVPVLKAALRRTRRA</sequence>
<dbReference type="PANTHER" id="PTHR37815:SF3">
    <property type="entry name" value="UPF0397 PROTEIN SPR0429"/>
    <property type="match status" value="1"/>
</dbReference>
<keyword evidence="1 3" id="KW-0812">Transmembrane</keyword>
<dbReference type="GO" id="GO:0016020">
    <property type="term" value="C:membrane"/>
    <property type="evidence" value="ECO:0007669"/>
    <property type="project" value="InterPro"/>
</dbReference>
<organism evidence="4 5">
    <name type="scientific">Guopingia tenuis</name>
    <dbReference type="NCBI Taxonomy" id="2763656"/>
    <lineage>
        <taxon>Bacteria</taxon>
        <taxon>Bacillati</taxon>
        <taxon>Bacillota</taxon>
        <taxon>Clostridia</taxon>
        <taxon>Christensenellales</taxon>
        <taxon>Christensenellaceae</taxon>
        <taxon>Guopingia</taxon>
    </lineage>
</organism>
<evidence type="ECO:0000313" key="4">
    <source>
        <dbReference type="EMBL" id="MBC8538469.1"/>
    </source>
</evidence>
<feature type="transmembrane region" description="Helical" evidence="3">
    <location>
        <begin position="20"/>
        <end position="39"/>
    </location>
</feature>
<dbReference type="Pfam" id="PF07155">
    <property type="entry name" value="ECF-ribofla_trS"/>
    <property type="match status" value="1"/>
</dbReference>
<evidence type="ECO:0000256" key="2">
    <source>
        <dbReference type="ARBA" id="ARBA00022989"/>
    </source>
</evidence>
<name>A0A926DJL5_9FIRM</name>
<accession>A0A926DJL5</accession>
<evidence type="ECO:0000256" key="1">
    <source>
        <dbReference type="ARBA" id="ARBA00022692"/>
    </source>
</evidence>
<dbReference type="Gene3D" id="1.10.1760.20">
    <property type="match status" value="1"/>
</dbReference>
<keyword evidence="3" id="KW-0472">Membrane</keyword>
<gene>
    <name evidence="4" type="ORF">H8693_05940</name>
</gene>
<feature type="transmembrane region" description="Helical" evidence="3">
    <location>
        <begin position="152"/>
        <end position="173"/>
    </location>
</feature>
<protein>
    <submittedName>
        <fullName evidence="4">ECF transporter S component</fullName>
    </submittedName>
</protein>
<evidence type="ECO:0000256" key="3">
    <source>
        <dbReference type="SAM" id="Phobius"/>
    </source>
</evidence>
<proteinExistence type="predicted"/>
<keyword evidence="2 3" id="KW-1133">Transmembrane helix</keyword>
<dbReference type="AlphaFoldDB" id="A0A926DJL5"/>
<reference evidence="4" key="1">
    <citation type="submission" date="2020-08" db="EMBL/GenBank/DDBJ databases">
        <title>Genome public.</title>
        <authorList>
            <person name="Liu C."/>
            <person name="Sun Q."/>
        </authorList>
    </citation>
    <scope>NUCLEOTIDE SEQUENCE</scope>
    <source>
        <strain evidence="4">NSJ-63</strain>
    </source>
</reference>
<feature type="transmembrane region" description="Helical" evidence="3">
    <location>
        <begin position="82"/>
        <end position="105"/>
    </location>
</feature>
<dbReference type="EMBL" id="JACRSS010000002">
    <property type="protein sequence ID" value="MBC8538469.1"/>
    <property type="molecule type" value="Genomic_DNA"/>
</dbReference>
<evidence type="ECO:0000313" key="5">
    <source>
        <dbReference type="Proteomes" id="UP000617951"/>
    </source>
</evidence>
<dbReference type="InterPro" id="IPR009825">
    <property type="entry name" value="ECF_substrate-spec-like"/>
</dbReference>
<comment type="caution">
    <text evidence="4">The sequence shown here is derived from an EMBL/GenBank/DDBJ whole genome shotgun (WGS) entry which is preliminary data.</text>
</comment>